<dbReference type="GO" id="GO:0005049">
    <property type="term" value="F:nuclear export signal receptor activity"/>
    <property type="evidence" value="ECO:0007669"/>
    <property type="project" value="InterPro"/>
</dbReference>
<dbReference type="EMBL" id="HBUF01170338">
    <property type="protein sequence ID" value="CAG6652175.1"/>
    <property type="molecule type" value="Transcribed_RNA"/>
</dbReference>
<dbReference type="InterPro" id="IPR040016">
    <property type="entry name" value="XPO6"/>
</dbReference>
<evidence type="ECO:0000256" key="1">
    <source>
        <dbReference type="ARBA" id="ARBA00004123"/>
    </source>
</evidence>
<comment type="similarity">
    <text evidence="3">Belongs to the exportin family.</text>
</comment>
<evidence type="ECO:0000256" key="6">
    <source>
        <dbReference type="ARBA" id="ARBA00022927"/>
    </source>
</evidence>
<dbReference type="PANTHER" id="PTHR21452">
    <property type="entry name" value="EXPORTIN-6"/>
    <property type="match status" value="1"/>
</dbReference>
<feature type="domain" description="Exportin-1/Importin-beta-like" evidence="8">
    <location>
        <begin position="107"/>
        <end position="241"/>
    </location>
</feature>
<dbReference type="Pfam" id="PF08389">
    <property type="entry name" value="Xpo1"/>
    <property type="match status" value="1"/>
</dbReference>
<dbReference type="SUPFAM" id="SSF48371">
    <property type="entry name" value="ARM repeat"/>
    <property type="match status" value="1"/>
</dbReference>
<organism evidence="9">
    <name type="scientific">Cacopsylla melanoneura</name>
    <dbReference type="NCBI Taxonomy" id="428564"/>
    <lineage>
        <taxon>Eukaryota</taxon>
        <taxon>Metazoa</taxon>
        <taxon>Ecdysozoa</taxon>
        <taxon>Arthropoda</taxon>
        <taxon>Hexapoda</taxon>
        <taxon>Insecta</taxon>
        <taxon>Pterygota</taxon>
        <taxon>Neoptera</taxon>
        <taxon>Paraneoptera</taxon>
        <taxon>Hemiptera</taxon>
        <taxon>Sternorrhyncha</taxon>
        <taxon>Psylloidea</taxon>
        <taxon>Psyllidae</taxon>
        <taxon>Psyllinae</taxon>
        <taxon>Cacopsylla</taxon>
    </lineage>
</organism>
<evidence type="ECO:0000256" key="4">
    <source>
        <dbReference type="ARBA" id="ARBA00022448"/>
    </source>
</evidence>
<dbReference type="EMBL" id="HBUF01197253">
    <property type="protein sequence ID" value="CAG6660523.1"/>
    <property type="molecule type" value="Transcribed_RNA"/>
</dbReference>
<dbReference type="InterPro" id="IPR016024">
    <property type="entry name" value="ARM-type_fold"/>
</dbReference>
<dbReference type="PANTHER" id="PTHR21452:SF4">
    <property type="entry name" value="EXPORTIN-6"/>
    <property type="match status" value="1"/>
</dbReference>
<keyword evidence="7" id="KW-0539">Nucleus</keyword>
<dbReference type="InterPro" id="IPR013598">
    <property type="entry name" value="Exportin-1/Importin-b-like"/>
</dbReference>
<dbReference type="GO" id="GO:0005634">
    <property type="term" value="C:nucleus"/>
    <property type="evidence" value="ECO:0007669"/>
    <property type="project" value="UniProtKB-SubCell"/>
</dbReference>
<keyword evidence="4" id="KW-0813">Transport</keyword>
<proteinExistence type="inferred from homology"/>
<dbReference type="Gene3D" id="1.25.10.10">
    <property type="entry name" value="Leucine-rich Repeat Variant"/>
    <property type="match status" value="1"/>
</dbReference>
<dbReference type="GO" id="GO:0006611">
    <property type="term" value="P:protein export from nucleus"/>
    <property type="evidence" value="ECO:0007669"/>
    <property type="project" value="InterPro"/>
</dbReference>
<evidence type="ECO:0000313" key="9">
    <source>
        <dbReference type="EMBL" id="CAG6652175.1"/>
    </source>
</evidence>
<evidence type="ECO:0000256" key="7">
    <source>
        <dbReference type="ARBA" id="ARBA00023242"/>
    </source>
</evidence>
<evidence type="ECO:0000256" key="3">
    <source>
        <dbReference type="ARBA" id="ARBA00009466"/>
    </source>
</evidence>
<protein>
    <submittedName>
        <fullName evidence="9">Exportin-6</fullName>
    </submittedName>
</protein>
<sequence length="960" mass="110307">MEIAITPEVQEKLNSLEKLLFEFYDPNTNNLRKQELEKIFEDFSNDANVWKHVRDFVKFSSNFYVIHFSLMVIENTLKVRGVCSDSEAWTEMKYLLQSRVLTMEGAPSYIVNKLVKINAHVARIDWPHFYPDYFPNIFKLLQSSNNEFHIILGAKFLQITSEEFLSPREDISYARKNELKNFLQTRVVPEIFASLLRALEVWKSNLKIIAALLESFEQYFSWVPLGEVYSVALIHSISQFTPKLEVGVLSLSTLNEILYKALVPVSFMPVLSHVIAHSFTLIHNLATLPLCNIPDEYIKKVIEQVHLVVTHHWHRVDSAVSHQTEVSPLEFLTSFVRFTFETRAVREHLYECLTVWASLVDQLSNTKQTTLVQYKPVMSSLLSRLLEEIKASSCLDDELLNEDNKTDKQESLDHCNDLIAKITELFPEETFNLVLSYWVPASLTYAEFLSSHNASHSSQTLEETLSAMCNYTQVLTRIHQCVEARYSDLVRKLSQMALEFTRTQVYCKPELGPISILLVQVQSEILASLKCWLSNGFPYEEAIFHSLHCASLPLILDKTVPAKLSHSAVHLLSSVILHRPQCDLSSLETLIVPNSLIHLPLETRVVLESVLIRSILSKPLPSPSDERQFVLQSVVNILVRNSTVECHHLSLLLPHCALTSKQSKQILGSVLEPWLSQVILEYPRHFDKHNYRLCEDMVAFYLESFRIIQDQMPLNLIQNSVQCFIDRFQSGILPETHSILDKLFSLLQVIIEQPSSQFKLFVPSSLDLCTRLLNVDSPHTPKSNAFSLLAIILMEKWQFFFRGSQLDSEAEGPFSTIMTFLGQSCSSPDISLVGQNIRALENIHSRWRLYEKDVFKQHFLRSFLAAFLRLLVEKQHTLLTEELTLVLFHLAQVDMGGFYVEFVPSFLRELTGLSDNQRQALCSQLQSHTDFSTFSQNITQLANDIRCYRKYSQNITVPHN</sequence>
<dbReference type="AlphaFoldDB" id="A0A8D8WBN8"/>
<evidence type="ECO:0000256" key="5">
    <source>
        <dbReference type="ARBA" id="ARBA00022490"/>
    </source>
</evidence>
<accession>A0A8D8WBN8</accession>
<dbReference type="InterPro" id="IPR011989">
    <property type="entry name" value="ARM-like"/>
</dbReference>
<name>A0A8D8WBN8_9HEMI</name>
<evidence type="ECO:0000256" key="2">
    <source>
        <dbReference type="ARBA" id="ARBA00004496"/>
    </source>
</evidence>
<comment type="subcellular location">
    <subcellularLocation>
        <location evidence="2">Cytoplasm</location>
    </subcellularLocation>
    <subcellularLocation>
        <location evidence="1">Nucleus</location>
    </subcellularLocation>
</comment>
<reference evidence="9" key="1">
    <citation type="submission" date="2021-05" db="EMBL/GenBank/DDBJ databases">
        <authorList>
            <person name="Alioto T."/>
            <person name="Alioto T."/>
            <person name="Gomez Garrido J."/>
        </authorList>
    </citation>
    <scope>NUCLEOTIDE SEQUENCE</scope>
</reference>
<dbReference type="GO" id="GO:0005737">
    <property type="term" value="C:cytoplasm"/>
    <property type="evidence" value="ECO:0007669"/>
    <property type="project" value="UniProtKB-SubCell"/>
</dbReference>
<keyword evidence="5" id="KW-0963">Cytoplasm</keyword>
<keyword evidence="6" id="KW-0653">Protein transport</keyword>
<evidence type="ECO:0000259" key="8">
    <source>
        <dbReference type="Pfam" id="PF08389"/>
    </source>
</evidence>